<dbReference type="Proteomes" id="UP000078284">
    <property type="component" value="Unassembled WGS sequence"/>
</dbReference>
<evidence type="ECO:0000256" key="1">
    <source>
        <dbReference type="PROSITE-ProRule" id="PRU00047"/>
    </source>
</evidence>
<dbReference type="InterPro" id="IPR005162">
    <property type="entry name" value="Retrotrans_gag_dom"/>
</dbReference>
<gene>
    <name evidence="3" type="ORF">AXX17_ATUG01780</name>
</gene>
<feature type="domain" description="CCHC-type" evidence="2">
    <location>
        <begin position="267"/>
        <end position="283"/>
    </location>
</feature>
<dbReference type="Pfam" id="PF03732">
    <property type="entry name" value="Retrotrans_gag"/>
    <property type="match status" value="1"/>
</dbReference>
<dbReference type="AlphaFoldDB" id="A0A178U600"/>
<evidence type="ECO:0000313" key="4">
    <source>
        <dbReference type="Proteomes" id="UP000078284"/>
    </source>
</evidence>
<dbReference type="SMART" id="SM00343">
    <property type="entry name" value="ZnF_C2HC"/>
    <property type="match status" value="1"/>
</dbReference>
<dbReference type="EMBL" id="LUHQ01000013">
    <property type="protein sequence ID" value="OAO89346.1"/>
    <property type="molecule type" value="Genomic_DNA"/>
</dbReference>
<dbReference type="GO" id="GO:0003676">
    <property type="term" value="F:nucleic acid binding"/>
    <property type="evidence" value="ECO:0007669"/>
    <property type="project" value="InterPro"/>
</dbReference>
<dbReference type="PANTHER" id="PTHR35046:SF18">
    <property type="entry name" value="RNA-DIRECTED DNA POLYMERASE"/>
    <property type="match status" value="1"/>
</dbReference>
<keyword evidence="1" id="KW-0863">Zinc-finger</keyword>
<keyword evidence="1" id="KW-0479">Metal-binding</keyword>
<dbReference type="PANTHER" id="PTHR35046">
    <property type="entry name" value="ZINC KNUCKLE (CCHC-TYPE) FAMILY PROTEIN"/>
    <property type="match status" value="1"/>
</dbReference>
<dbReference type="InterPro" id="IPR001878">
    <property type="entry name" value="Znf_CCHC"/>
</dbReference>
<accession>A0A178U600</accession>
<proteinExistence type="predicted"/>
<keyword evidence="1" id="KW-0862">Zinc</keyword>
<dbReference type="SUPFAM" id="SSF57756">
    <property type="entry name" value="Retrovirus zinc finger-like domains"/>
    <property type="match status" value="1"/>
</dbReference>
<evidence type="ECO:0000259" key="2">
    <source>
        <dbReference type="PROSITE" id="PS50158"/>
    </source>
</evidence>
<dbReference type="GO" id="GO:0008270">
    <property type="term" value="F:zinc ion binding"/>
    <property type="evidence" value="ECO:0007669"/>
    <property type="project" value="UniProtKB-KW"/>
</dbReference>
<sequence>MAPKHEQGGETLPDPTINWIEFRDTLLASQTVMQASQTVMQASIRELSQALIAAEQHQVQPRDNQPHPFAVANQQQHNLPLIRHNEQRYQDTRWESGFKVDILEFQGGIRGDALLDWLVAVEETLDFKGVPEDRRVSLVATRFRGHAASLWQQLKTTRSRTGKTPIRSWEKLKKKLRDTFLPHNYDRTMYNRLQNLRQGSRSGDEYAEKFYLLCTRNEIYDYFKSNFTGLPPREETEQLNSVTNRPMAKEDDSQHQLRRSTLPNALRCFACGDPGHRQTACPNQTHRGLLIENAGKEIDTGCESSEEDMDEPFQETHITKGDEGRMLVTSCRNVIAKQVVRKLGLPFEEHPTPYAMTWLQDGVSFRVSHRCLVPFSIGQYYKDRTYFDIVSINVSHLILGRPWEYDRKIIHDGAANTYEFIWETHNIVLLPSPDTALTPDPSPPTARKPLLKPHVTTTGHVHAPLLCSFSVFEKELKTEGFALALLPSVSINVSSPERTAFDNVLTDFADVFPTELPQKLPPLRDIQHHIDLVPGATLPNRP</sequence>
<dbReference type="PROSITE" id="PS50158">
    <property type="entry name" value="ZF_CCHC"/>
    <property type="match status" value="1"/>
</dbReference>
<name>A0A178U600_ARATH</name>
<comment type="caution">
    <text evidence="3">The sequence shown here is derived from an EMBL/GenBank/DDBJ whole genome shotgun (WGS) entry which is preliminary data.</text>
</comment>
<evidence type="ECO:0000313" key="3">
    <source>
        <dbReference type="EMBL" id="OAO89346.1"/>
    </source>
</evidence>
<reference evidence="4" key="1">
    <citation type="journal article" date="2016" name="Proc. Natl. Acad. Sci. U.S.A.">
        <title>Chromosome-level assembly of Arabidopsis thaliana Ler reveals the extent of translocation and inversion polymorphisms.</title>
        <authorList>
            <person name="Zapata L."/>
            <person name="Ding J."/>
            <person name="Willing E.M."/>
            <person name="Hartwig B."/>
            <person name="Bezdan D."/>
            <person name="Jiao W.B."/>
            <person name="Patel V."/>
            <person name="Velikkakam James G."/>
            <person name="Koornneef M."/>
            <person name="Ossowski S."/>
            <person name="Schneeberger K."/>
        </authorList>
    </citation>
    <scope>NUCLEOTIDE SEQUENCE [LARGE SCALE GENOMIC DNA]</scope>
    <source>
        <strain evidence="4">cv. Landsberg erecta</strain>
    </source>
</reference>
<dbReference type="InterPro" id="IPR036875">
    <property type="entry name" value="Znf_CCHC_sf"/>
</dbReference>
<protein>
    <recommendedName>
        <fullName evidence="2">CCHC-type domain-containing protein</fullName>
    </recommendedName>
</protein>
<organism evidence="3 4">
    <name type="scientific">Arabidopsis thaliana</name>
    <name type="common">Mouse-ear cress</name>
    <dbReference type="NCBI Taxonomy" id="3702"/>
    <lineage>
        <taxon>Eukaryota</taxon>
        <taxon>Viridiplantae</taxon>
        <taxon>Streptophyta</taxon>
        <taxon>Embryophyta</taxon>
        <taxon>Tracheophyta</taxon>
        <taxon>Spermatophyta</taxon>
        <taxon>Magnoliopsida</taxon>
        <taxon>eudicotyledons</taxon>
        <taxon>Gunneridae</taxon>
        <taxon>Pentapetalae</taxon>
        <taxon>rosids</taxon>
        <taxon>malvids</taxon>
        <taxon>Brassicales</taxon>
        <taxon>Brassicaceae</taxon>
        <taxon>Camelineae</taxon>
        <taxon>Arabidopsis</taxon>
    </lineage>
</organism>
<dbReference type="CDD" id="cd00303">
    <property type="entry name" value="retropepsin_like"/>
    <property type="match status" value="1"/>
</dbReference>